<dbReference type="RefSeq" id="WP_225688749.1">
    <property type="nucleotide sequence ID" value="NZ_JAERSE020000003.1"/>
</dbReference>
<dbReference type="Proteomes" id="UP000618240">
    <property type="component" value="Unassembled WGS sequence"/>
</dbReference>
<organism evidence="2 3">
    <name type="scientific">Chryseobacterium tagetis</name>
    <dbReference type="NCBI Taxonomy" id="2801334"/>
    <lineage>
        <taxon>Bacteria</taxon>
        <taxon>Pseudomonadati</taxon>
        <taxon>Bacteroidota</taxon>
        <taxon>Flavobacteriia</taxon>
        <taxon>Flavobacteriales</taxon>
        <taxon>Weeksellaceae</taxon>
        <taxon>Chryseobacterium group</taxon>
        <taxon>Chryseobacterium</taxon>
    </lineage>
</organism>
<evidence type="ECO:0000256" key="1">
    <source>
        <dbReference type="SAM" id="MobiDB-lite"/>
    </source>
</evidence>
<keyword evidence="3" id="KW-1185">Reference proteome</keyword>
<protein>
    <submittedName>
        <fullName evidence="2">DUF3408 domain-containing protein</fullName>
    </submittedName>
</protein>
<evidence type="ECO:0000313" key="3">
    <source>
        <dbReference type="Proteomes" id="UP000618240"/>
    </source>
</evidence>
<name>A0ABS8A1E8_9FLAO</name>
<dbReference type="InterPro" id="IPR021823">
    <property type="entry name" value="DUF3408"/>
</dbReference>
<dbReference type="Pfam" id="PF11888">
    <property type="entry name" value="DUF3408"/>
    <property type="match status" value="1"/>
</dbReference>
<feature type="compositionally biased region" description="Basic and acidic residues" evidence="1">
    <location>
        <begin position="7"/>
        <end position="22"/>
    </location>
</feature>
<dbReference type="EMBL" id="JAERSE020000003">
    <property type="protein sequence ID" value="MCA6067783.1"/>
    <property type="molecule type" value="Genomic_DNA"/>
</dbReference>
<feature type="region of interest" description="Disordered" evidence="1">
    <location>
        <begin position="1"/>
        <end position="34"/>
    </location>
</feature>
<reference evidence="2 3" key="1">
    <citation type="submission" date="2021-09" db="EMBL/GenBank/DDBJ databases">
        <title>Genome sequencing and assembly of Chryseobacterium sp. RG1.</title>
        <authorList>
            <person name="Chhetri G."/>
        </authorList>
    </citation>
    <scope>NUCLEOTIDE SEQUENCE [LARGE SCALE GENOMIC DNA]</scope>
    <source>
        <strain evidence="2 3">RG1</strain>
    </source>
</reference>
<accession>A0ABS8A1E8</accession>
<sequence>MNNENLQHQKEEELANLKKETSNEVDSQSEEKVDNNKFLTDEYLKYAMTEDMTKEIDPIRSQSLVSGNTRSKRSGLTEKEYFEIFFLIPEQNANKGRTIYICSEFYQKFLKLIAGLEIDRLTMYAYLDNIIECHFTHFEELIHKIYHDRNKPLF</sequence>
<evidence type="ECO:0000313" key="2">
    <source>
        <dbReference type="EMBL" id="MCA6067783.1"/>
    </source>
</evidence>
<gene>
    <name evidence="2" type="ORF">JI747_011380</name>
</gene>
<comment type="caution">
    <text evidence="2">The sequence shown here is derived from an EMBL/GenBank/DDBJ whole genome shotgun (WGS) entry which is preliminary data.</text>
</comment>
<proteinExistence type="predicted"/>